<evidence type="ECO:0000313" key="2">
    <source>
        <dbReference type="EMBL" id="JAI57670.1"/>
    </source>
</evidence>
<dbReference type="PANTHER" id="PTHR34929:SF1">
    <property type="entry name" value="INAF MOTIF CONTAINING 2"/>
    <property type="match status" value="1"/>
</dbReference>
<keyword evidence="1" id="KW-1133">Transmembrane helix</keyword>
<dbReference type="EMBL" id="GDRN01105801">
    <property type="protein sequence ID" value="JAI57670.1"/>
    <property type="molecule type" value="Transcribed_RNA"/>
</dbReference>
<dbReference type="InterPro" id="IPR029162">
    <property type="entry name" value="InaF-motif"/>
</dbReference>
<sequence>MGEEAAKGGDQSVEKEPKNSSAFTKKIIKLMTVAAYMSGVSGAGVLLSLYYIIFWDPRITGVRPPGYLRSGERMGLPEAQAQMAPLPEAYNGKHQIPFPHKMSRQFMEAYLSNYTEGGCVVSRLALRVGQIPRRLSLTLAHSLLHQN</sequence>
<dbReference type="Pfam" id="PF15018">
    <property type="entry name" value="InaF-motif"/>
    <property type="match status" value="1"/>
</dbReference>
<accession>A0A0P4VXH3</accession>
<keyword evidence="1" id="KW-0812">Transmembrane</keyword>
<dbReference type="PANTHER" id="PTHR34929">
    <property type="entry name" value="ZGC:153157"/>
    <property type="match status" value="1"/>
</dbReference>
<keyword evidence="1" id="KW-0472">Membrane</keyword>
<name>A0A0P4VXH3_SCYOL</name>
<proteinExistence type="predicted"/>
<organism evidence="2">
    <name type="scientific">Scylla olivacea</name>
    <name type="common">Orange mud crab</name>
    <name type="synonym">Cancer olivacea</name>
    <dbReference type="NCBI Taxonomy" id="85551"/>
    <lineage>
        <taxon>Eukaryota</taxon>
        <taxon>Metazoa</taxon>
        <taxon>Ecdysozoa</taxon>
        <taxon>Arthropoda</taxon>
        <taxon>Crustacea</taxon>
        <taxon>Multicrustacea</taxon>
        <taxon>Malacostraca</taxon>
        <taxon>Eumalacostraca</taxon>
        <taxon>Eucarida</taxon>
        <taxon>Decapoda</taxon>
        <taxon>Pleocyemata</taxon>
        <taxon>Brachyura</taxon>
        <taxon>Eubrachyura</taxon>
        <taxon>Portunoidea</taxon>
        <taxon>Portunidae</taxon>
        <taxon>Portuninae</taxon>
        <taxon>Scylla</taxon>
    </lineage>
</organism>
<protein>
    <submittedName>
        <fullName evidence="2">Uncharacterized protein</fullName>
    </submittedName>
</protein>
<reference evidence="2" key="1">
    <citation type="submission" date="2015-09" db="EMBL/GenBank/DDBJ databases">
        <title>Scylla olivacea transcriptome.</title>
        <authorList>
            <person name="Ikhwanuddin M."/>
        </authorList>
    </citation>
    <scope>NUCLEOTIDE SEQUENCE</scope>
</reference>
<dbReference type="AlphaFoldDB" id="A0A0P4VXH3"/>
<evidence type="ECO:0000256" key="1">
    <source>
        <dbReference type="SAM" id="Phobius"/>
    </source>
</evidence>
<feature type="transmembrane region" description="Helical" evidence="1">
    <location>
        <begin position="33"/>
        <end position="53"/>
    </location>
</feature>